<dbReference type="PhylomeDB" id="B4MTD5"/>
<gene>
    <name evidence="2" type="primary">Dwil\GK19724</name>
    <name evidence="2" type="ORF">Dwil_GK19724</name>
</gene>
<dbReference type="GO" id="GO:0051726">
    <property type="term" value="P:regulation of cell cycle"/>
    <property type="evidence" value="ECO:0007669"/>
    <property type="project" value="EnsemblMetazoa"/>
</dbReference>
<dbReference type="OMA" id="PRKRQHK"/>
<dbReference type="InParanoid" id="B4MTD5"/>
<feature type="region of interest" description="Disordered" evidence="1">
    <location>
        <begin position="286"/>
        <end position="318"/>
    </location>
</feature>
<dbReference type="FunCoup" id="B4MTD5">
    <property type="interactions" value="190"/>
</dbReference>
<dbReference type="GO" id="GO:0005634">
    <property type="term" value="C:nucleus"/>
    <property type="evidence" value="ECO:0007669"/>
    <property type="project" value="EnsemblMetazoa"/>
</dbReference>
<dbReference type="STRING" id="7260.B4MTD5"/>
<accession>B4MTD5</accession>
<dbReference type="GO" id="GO:0000278">
    <property type="term" value="P:mitotic cell cycle"/>
    <property type="evidence" value="ECO:0007669"/>
    <property type="project" value="EnsemblMetazoa"/>
</dbReference>
<dbReference type="OrthoDB" id="7860718at2759"/>
<dbReference type="HOGENOM" id="CLU_829681_0_0_1"/>
<evidence type="ECO:0000313" key="3">
    <source>
        <dbReference type="Proteomes" id="UP000007798"/>
    </source>
</evidence>
<name>B4MTD5_DROWI</name>
<feature type="region of interest" description="Disordered" evidence="1">
    <location>
        <begin position="132"/>
        <end position="157"/>
    </location>
</feature>
<dbReference type="eggNOG" id="ENOG502TCUG">
    <property type="taxonomic scope" value="Eukaryota"/>
</dbReference>
<dbReference type="AlphaFoldDB" id="B4MTD5"/>
<dbReference type="Proteomes" id="UP000007798">
    <property type="component" value="Unassembled WGS sequence"/>
</dbReference>
<dbReference type="KEGG" id="dwi:6641195"/>
<protein>
    <submittedName>
        <fullName evidence="2">Uncharacterized protein</fullName>
    </submittedName>
</protein>
<proteinExistence type="predicted"/>
<dbReference type="EMBL" id="CH963851">
    <property type="protein sequence ID" value="EDW75374.1"/>
    <property type="molecule type" value="Genomic_DNA"/>
</dbReference>
<sequence length="318" mass="36011">MSEHSKSVTTAPDVASRIIILKDEESTPSSIIQRFIQSVNDGTVRTELAEDCILNFFGRHITGIDSVTGYMRTQLMDRFRHAGFSEAQPCDPADEVILRERFARTFDRTRRRLHQQKERVRATTLHLLAESDDDEEVGRGSTQVPSHLVTPPRPSTHNTELLTYIQAKGMLDPIHDSDDGGIDLGDSRQVQLTLGYRREHSDEIYLALYEKFRQLRQKSTLAPPTPRAIQWRRHGADTEEQATIPEPRSVRRTLFASGSDDLEAGDGKVLVSPQVVKLEKPTAATCSPSRSLLTPRKRHHRNQTDVEPKRPAGLRFYV</sequence>
<dbReference type="InterPro" id="IPR009259">
    <property type="entry name" value="Roughex"/>
</dbReference>
<evidence type="ECO:0000256" key="1">
    <source>
        <dbReference type="SAM" id="MobiDB-lite"/>
    </source>
</evidence>
<evidence type="ECO:0000313" key="2">
    <source>
        <dbReference type="EMBL" id="EDW75374.1"/>
    </source>
</evidence>
<keyword evidence="3" id="KW-1185">Reference proteome</keyword>
<reference evidence="2 3" key="1">
    <citation type="journal article" date="2007" name="Nature">
        <title>Evolution of genes and genomes on the Drosophila phylogeny.</title>
        <authorList>
            <consortium name="Drosophila 12 Genomes Consortium"/>
            <person name="Clark A.G."/>
            <person name="Eisen M.B."/>
            <person name="Smith D.R."/>
            <person name="Bergman C.M."/>
            <person name="Oliver B."/>
            <person name="Markow T.A."/>
            <person name="Kaufman T.C."/>
            <person name="Kellis M."/>
            <person name="Gelbart W."/>
            <person name="Iyer V.N."/>
            <person name="Pollard D.A."/>
            <person name="Sackton T.B."/>
            <person name="Larracuente A.M."/>
            <person name="Singh N.D."/>
            <person name="Abad J.P."/>
            <person name="Abt D.N."/>
            <person name="Adryan B."/>
            <person name="Aguade M."/>
            <person name="Akashi H."/>
            <person name="Anderson W.W."/>
            <person name="Aquadro C.F."/>
            <person name="Ardell D.H."/>
            <person name="Arguello R."/>
            <person name="Artieri C.G."/>
            <person name="Barbash D.A."/>
            <person name="Barker D."/>
            <person name="Barsanti P."/>
            <person name="Batterham P."/>
            <person name="Batzoglou S."/>
            <person name="Begun D."/>
            <person name="Bhutkar A."/>
            <person name="Blanco E."/>
            <person name="Bosak S.A."/>
            <person name="Bradley R.K."/>
            <person name="Brand A.D."/>
            <person name="Brent M.R."/>
            <person name="Brooks A.N."/>
            <person name="Brown R.H."/>
            <person name="Butlin R.K."/>
            <person name="Caggese C."/>
            <person name="Calvi B.R."/>
            <person name="Bernardo de Carvalho A."/>
            <person name="Caspi A."/>
            <person name="Castrezana S."/>
            <person name="Celniker S.E."/>
            <person name="Chang J.L."/>
            <person name="Chapple C."/>
            <person name="Chatterji S."/>
            <person name="Chinwalla A."/>
            <person name="Civetta A."/>
            <person name="Clifton S.W."/>
            <person name="Comeron J.M."/>
            <person name="Costello J.C."/>
            <person name="Coyne J.A."/>
            <person name="Daub J."/>
            <person name="David R.G."/>
            <person name="Delcher A.L."/>
            <person name="Delehaunty K."/>
            <person name="Do C.B."/>
            <person name="Ebling H."/>
            <person name="Edwards K."/>
            <person name="Eickbush T."/>
            <person name="Evans J.D."/>
            <person name="Filipski A."/>
            <person name="Findeiss S."/>
            <person name="Freyhult E."/>
            <person name="Fulton L."/>
            <person name="Fulton R."/>
            <person name="Garcia A.C."/>
            <person name="Gardiner A."/>
            <person name="Garfield D.A."/>
            <person name="Garvin B.E."/>
            <person name="Gibson G."/>
            <person name="Gilbert D."/>
            <person name="Gnerre S."/>
            <person name="Godfrey J."/>
            <person name="Good R."/>
            <person name="Gotea V."/>
            <person name="Gravely B."/>
            <person name="Greenberg A.J."/>
            <person name="Griffiths-Jones S."/>
            <person name="Gross S."/>
            <person name="Guigo R."/>
            <person name="Gustafson E.A."/>
            <person name="Haerty W."/>
            <person name="Hahn M.W."/>
            <person name="Halligan D.L."/>
            <person name="Halpern A.L."/>
            <person name="Halter G.M."/>
            <person name="Han M.V."/>
            <person name="Heger A."/>
            <person name="Hillier L."/>
            <person name="Hinrichs A.S."/>
            <person name="Holmes I."/>
            <person name="Hoskins R.A."/>
            <person name="Hubisz M.J."/>
            <person name="Hultmark D."/>
            <person name="Huntley M.A."/>
            <person name="Jaffe D.B."/>
            <person name="Jagadeeshan S."/>
            <person name="Jeck W.R."/>
            <person name="Johnson J."/>
            <person name="Jones C.D."/>
            <person name="Jordan W.C."/>
            <person name="Karpen G.H."/>
            <person name="Kataoka E."/>
            <person name="Keightley P.D."/>
            <person name="Kheradpour P."/>
            <person name="Kirkness E.F."/>
            <person name="Koerich L.B."/>
            <person name="Kristiansen K."/>
            <person name="Kudrna D."/>
            <person name="Kulathinal R.J."/>
            <person name="Kumar S."/>
            <person name="Kwok R."/>
            <person name="Lander E."/>
            <person name="Langley C.H."/>
            <person name="Lapoint R."/>
            <person name="Lazzaro B.P."/>
            <person name="Lee S.J."/>
            <person name="Levesque L."/>
            <person name="Li R."/>
            <person name="Lin C.F."/>
            <person name="Lin M.F."/>
            <person name="Lindblad-Toh K."/>
            <person name="Llopart A."/>
            <person name="Long M."/>
            <person name="Low L."/>
            <person name="Lozovsky E."/>
            <person name="Lu J."/>
            <person name="Luo M."/>
            <person name="Machado C.A."/>
            <person name="Makalowski W."/>
            <person name="Marzo M."/>
            <person name="Matsuda M."/>
            <person name="Matzkin L."/>
            <person name="McAllister B."/>
            <person name="McBride C.S."/>
            <person name="McKernan B."/>
            <person name="McKernan K."/>
            <person name="Mendez-Lago M."/>
            <person name="Minx P."/>
            <person name="Mollenhauer M.U."/>
            <person name="Montooth K."/>
            <person name="Mount S.M."/>
            <person name="Mu X."/>
            <person name="Myers E."/>
            <person name="Negre B."/>
            <person name="Newfeld S."/>
            <person name="Nielsen R."/>
            <person name="Noor M.A."/>
            <person name="O'Grady P."/>
            <person name="Pachter L."/>
            <person name="Papaceit M."/>
            <person name="Parisi M.J."/>
            <person name="Parisi M."/>
            <person name="Parts L."/>
            <person name="Pedersen J.S."/>
            <person name="Pesole G."/>
            <person name="Phillippy A.M."/>
            <person name="Ponting C.P."/>
            <person name="Pop M."/>
            <person name="Porcelli D."/>
            <person name="Powell J.R."/>
            <person name="Prohaska S."/>
            <person name="Pruitt K."/>
            <person name="Puig M."/>
            <person name="Quesneville H."/>
            <person name="Ram K.R."/>
            <person name="Rand D."/>
            <person name="Rasmussen M.D."/>
            <person name="Reed L.K."/>
            <person name="Reenan R."/>
            <person name="Reily A."/>
            <person name="Remington K.A."/>
            <person name="Rieger T.T."/>
            <person name="Ritchie M.G."/>
            <person name="Robin C."/>
            <person name="Rogers Y.H."/>
            <person name="Rohde C."/>
            <person name="Rozas J."/>
            <person name="Rubenfield M.J."/>
            <person name="Ruiz A."/>
            <person name="Russo S."/>
            <person name="Salzberg S.L."/>
            <person name="Sanchez-Gracia A."/>
            <person name="Saranga D.J."/>
            <person name="Sato H."/>
            <person name="Schaeffer S.W."/>
            <person name="Schatz M.C."/>
            <person name="Schlenke T."/>
            <person name="Schwartz R."/>
            <person name="Segarra C."/>
            <person name="Singh R.S."/>
            <person name="Sirot L."/>
            <person name="Sirota M."/>
            <person name="Sisneros N.B."/>
            <person name="Smith C.D."/>
            <person name="Smith T.F."/>
            <person name="Spieth J."/>
            <person name="Stage D.E."/>
            <person name="Stark A."/>
            <person name="Stephan W."/>
            <person name="Strausberg R.L."/>
            <person name="Strempel S."/>
            <person name="Sturgill D."/>
            <person name="Sutton G."/>
            <person name="Sutton G.G."/>
            <person name="Tao W."/>
            <person name="Teichmann S."/>
            <person name="Tobari Y.N."/>
            <person name="Tomimura Y."/>
            <person name="Tsolas J.M."/>
            <person name="Valente V.L."/>
            <person name="Venter E."/>
            <person name="Venter J.C."/>
            <person name="Vicario S."/>
            <person name="Vieira F.G."/>
            <person name="Vilella A.J."/>
            <person name="Villasante A."/>
            <person name="Walenz B."/>
            <person name="Wang J."/>
            <person name="Wasserman M."/>
            <person name="Watts T."/>
            <person name="Wilson D."/>
            <person name="Wilson R.K."/>
            <person name="Wing R.A."/>
            <person name="Wolfner M.F."/>
            <person name="Wong A."/>
            <person name="Wong G.K."/>
            <person name="Wu C.I."/>
            <person name="Wu G."/>
            <person name="Yamamoto D."/>
            <person name="Yang H.P."/>
            <person name="Yang S.P."/>
            <person name="Yorke J.A."/>
            <person name="Yoshida K."/>
            <person name="Zdobnov E."/>
            <person name="Zhang P."/>
            <person name="Zhang Y."/>
            <person name="Zimin A.V."/>
            <person name="Baldwin J."/>
            <person name="Abdouelleil A."/>
            <person name="Abdulkadir J."/>
            <person name="Abebe A."/>
            <person name="Abera B."/>
            <person name="Abreu J."/>
            <person name="Acer S.C."/>
            <person name="Aftuck L."/>
            <person name="Alexander A."/>
            <person name="An P."/>
            <person name="Anderson E."/>
            <person name="Anderson S."/>
            <person name="Arachi H."/>
            <person name="Azer M."/>
            <person name="Bachantsang P."/>
            <person name="Barry A."/>
            <person name="Bayul T."/>
            <person name="Berlin A."/>
            <person name="Bessette D."/>
            <person name="Bloom T."/>
            <person name="Blye J."/>
            <person name="Boguslavskiy L."/>
            <person name="Bonnet C."/>
            <person name="Boukhgalter B."/>
            <person name="Bourzgui I."/>
            <person name="Brown A."/>
            <person name="Cahill P."/>
            <person name="Channer S."/>
            <person name="Cheshatsang Y."/>
            <person name="Chuda L."/>
            <person name="Citroen M."/>
            <person name="Collymore A."/>
            <person name="Cooke P."/>
            <person name="Costello M."/>
            <person name="D'Aco K."/>
            <person name="Daza R."/>
            <person name="De Haan G."/>
            <person name="DeGray S."/>
            <person name="DeMaso C."/>
            <person name="Dhargay N."/>
            <person name="Dooley K."/>
            <person name="Dooley E."/>
            <person name="Doricent M."/>
            <person name="Dorje P."/>
            <person name="Dorjee K."/>
            <person name="Dupes A."/>
            <person name="Elong R."/>
            <person name="Falk J."/>
            <person name="Farina A."/>
            <person name="Faro S."/>
            <person name="Ferguson D."/>
            <person name="Fisher S."/>
            <person name="Foley C.D."/>
            <person name="Franke A."/>
            <person name="Friedrich D."/>
            <person name="Gadbois L."/>
            <person name="Gearin G."/>
            <person name="Gearin C.R."/>
            <person name="Giannoukos G."/>
            <person name="Goode T."/>
            <person name="Graham J."/>
            <person name="Grandbois E."/>
            <person name="Grewal S."/>
            <person name="Gyaltsen K."/>
            <person name="Hafez N."/>
            <person name="Hagos B."/>
            <person name="Hall J."/>
            <person name="Henson C."/>
            <person name="Hollinger A."/>
            <person name="Honan T."/>
            <person name="Huard M.D."/>
            <person name="Hughes L."/>
            <person name="Hurhula B."/>
            <person name="Husby M.E."/>
            <person name="Kamat A."/>
            <person name="Kanga B."/>
            <person name="Kashin S."/>
            <person name="Khazanovich D."/>
            <person name="Kisner P."/>
            <person name="Lance K."/>
            <person name="Lara M."/>
            <person name="Lee W."/>
            <person name="Lennon N."/>
            <person name="Letendre F."/>
            <person name="LeVine R."/>
            <person name="Lipovsky A."/>
            <person name="Liu X."/>
            <person name="Liu J."/>
            <person name="Liu S."/>
            <person name="Lokyitsang T."/>
            <person name="Lokyitsang Y."/>
            <person name="Lubonja R."/>
            <person name="Lui A."/>
            <person name="MacDonald P."/>
            <person name="Magnisalis V."/>
            <person name="Maru K."/>
            <person name="Matthews C."/>
            <person name="McCusker W."/>
            <person name="McDonough S."/>
            <person name="Mehta T."/>
            <person name="Meldrim J."/>
            <person name="Meneus L."/>
            <person name="Mihai O."/>
            <person name="Mihalev A."/>
            <person name="Mihova T."/>
            <person name="Mittelman R."/>
            <person name="Mlenga V."/>
            <person name="Montmayeur A."/>
            <person name="Mulrain L."/>
            <person name="Navidi A."/>
            <person name="Naylor J."/>
            <person name="Negash T."/>
            <person name="Nguyen T."/>
            <person name="Nguyen N."/>
            <person name="Nicol R."/>
            <person name="Norbu C."/>
            <person name="Norbu N."/>
            <person name="Novod N."/>
            <person name="O'Neill B."/>
            <person name="Osman S."/>
            <person name="Markiewicz E."/>
            <person name="Oyono O.L."/>
            <person name="Patti C."/>
            <person name="Phunkhang P."/>
            <person name="Pierre F."/>
            <person name="Priest M."/>
            <person name="Raghuraman S."/>
            <person name="Rege F."/>
            <person name="Reyes R."/>
            <person name="Rise C."/>
            <person name="Rogov P."/>
            <person name="Ross K."/>
            <person name="Ryan E."/>
            <person name="Settipalli S."/>
            <person name="Shea T."/>
            <person name="Sherpa N."/>
            <person name="Shi L."/>
            <person name="Shih D."/>
            <person name="Sparrow T."/>
            <person name="Spaulding J."/>
            <person name="Stalker J."/>
            <person name="Stange-Thomann N."/>
            <person name="Stavropoulos S."/>
            <person name="Stone C."/>
            <person name="Strader C."/>
            <person name="Tesfaye S."/>
            <person name="Thomson T."/>
            <person name="Thoulutsang Y."/>
            <person name="Thoulutsang D."/>
            <person name="Topham K."/>
            <person name="Topping I."/>
            <person name="Tsamla T."/>
            <person name="Vassiliev H."/>
            <person name="Vo A."/>
            <person name="Wangchuk T."/>
            <person name="Wangdi T."/>
            <person name="Weiand M."/>
            <person name="Wilkinson J."/>
            <person name="Wilson A."/>
            <person name="Yadav S."/>
            <person name="Young G."/>
            <person name="Yu Q."/>
            <person name="Zembek L."/>
            <person name="Zhong D."/>
            <person name="Zimmer A."/>
            <person name="Zwirko Z."/>
            <person name="Jaffe D.B."/>
            <person name="Alvarez P."/>
            <person name="Brockman W."/>
            <person name="Butler J."/>
            <person name="Chin C."/>
            <person name="Gnerre S."/>
            <person name="Grabherr M."/>
            <person name="Kleber M."/>
            <person name="Mauceli E."/>
            <person name="MacCallum I."/>
        </authorList>
    </citation>
    <scope>NUCLEOTIDE SEQUENCE [LARGE SCALE GENOMIC DNA]</scope>
    <source>
        <strain evidence="3">Tucson 14030-0811.24</strain>
    </source>
</reference>
<dbReference type="Pfam" id="PF06020">
    <property type="entry name" value="Roughex"/>
    <property type="match status" value="1"/>
</dbReference>
<organism evidence="2 3">
    <name type="scientific">Drosophila willistoni</name>
    <name type="common">Fruit fly</name>
    <dbReference type="NCBI Taxonomy" id="7260"/>
    <lineage>
        <taxon>Eukaryota</taxon>
        <taxon>Metazoa</taxon>
        <taxon>Ecdysozoa</taxon>
        <taxon>Arthropoda</taxon>
        <taxon>Hexapoda</taxon>
        <taxon>Insecta</taxon>
        <taxon>Pterygota</taxon>
        <taxon>Neoptera</taxon>
        <taxon>Endopterygota</taxon>
        <taxon>Diptera</taxon>
        <taxon>Brachycera</taxon>
        <taxon>Muscomorpha</taxon>
        <taxon>Ephydroidea</taxon>
        <taxon>Drosophilidae</taxon>
        <taxon>Drosophila</taxon>
        <taxon>Sophophora</taxon>
    </lineage>
</organism>